<evidence type="ECO:0000256" key="7">
    <source>
        <dbReference type="SAM" id="SignalP"/>
    </source>
</evidence>
<feature type="chain" id="PRO_5038981664" evidence="7">
    <location>
        <begin position="17"/>
        <end position="299"/>
    </location>
</feature>
<organism evidence="8 9">
    <name type="scientific">Corynebacterium singulare</name>
    <dbReference type="NCBI Taxonomy" id="161899"/>
    <lineage>
        <taxon>Bacteria</taxon>
        <taxon>Bacillati</taxon>
        <taxon>Actinomycetota</taxon>
        <taxon>Actinomycetes</taxon>
        <taxon>Mycobacteriales</taxon>
        <taxon>Corynebacteriaceae</taxon>
        <taxon>Corynebacterium</taxon>
    </lineage>
</organism>
<dbReference type="Proteomes" id="UP000031890">
    <property type="component" value="Chromosome"/>
</dbReference>
<keyword evidence="6" id="KW-0449">Lipoprotein</keyword>
<evidence type="ECO:0000256" key="3">
    <source>
        <dbReference type="ARBA" id="ARBA00022729"/>
    </source>
</evidence>
<gene>
    <name evidence="8" type="primary">metQ</name>
    <name evidence="8" type="ORF">CSING_02785</name>
</gene>
<dbReference type="AlphaFoldDB" id="A0A0B6ENR3"/>
<proteinExistence type="inferred from homology"/>
<dbReference type="Gene3D" id="3.40.190.10">
    <property type="entry name" value="Periplasmic binding protein-like II"/>
    <property type="match status" value="2"/>
</dbReference>
<evidence type="ECO:0000256" key="4">
    <source>
        <dbReference type="ARBA" id="ARBA00023136"/>
    </source>
</evidence>
<dbReference type="PANTHER" id="PTHR30429:SF3">
    <property type="entry name" value="LIPOPROTEIN"/>
    <property type="match status" value="1"/>
</dbReference>
<dbReference type="Pfam" id="PF03180">
    <property type="entry name" value="Lipoprotein_9"/>
    <property type="match status" value="1"/>
</dbReference>
<dbReference type="STRING" id="161899.CSING_02785"/>
<comment type="similarity">
    <text evidence="2">Belongs to the NlpA lipoprotein family.</text>
</comment>
<dbReference type="PROSITE" id="PS51257">
    <property type="entry name" value="PROKAR_LIPOPROTEIN"/>
    <property type="match status" value="1"/>
</dbReference>
<feature type="signal peptide" evidence="7">
    <location>
        <begin position="1"/>
        <end position="16"/>
    </location>
</feature>
<sequence length="299" mass="32190">MSIRRALAATSAAVIAATGLVACSSDSSDSAESKDSGEAITKDSTITIGTTDANMEEWAVFQDLAKEAGYDVKLENFADYNTPNQALDQGQLTANKFQHLQFLAKYNQGNGTDLVPLASTEIYPLAIYWKDHEDLSDAEGQEVAIPNDSTNQGRAIGLLAQEGLVTLKEDSPLIPTPLDIDEKKSKVTVTPVDAAQTPAAYGEGKPAVINNSFLERAGIDPKSAVAQDDPNSTEAEPYINVWAVRAEDADNETLHELAKLWKDPKVTEAVLKSSGDTAVAVDRPQEELQEILDRLEEEA</sequence>
<evidence type="ECO:0000256" key="6">
    <source>
        <dbReference type="ARBA" id="ARBA00023288"/>
    </source>
</evidence>
<dbReference type="InterPro" id="IPR004872">
    <property type="entry name" value="Lipoprotein_NlpA"/>
</dbReference>
<dbReference type="KEGG" id="csx:CSING_02785"/>
<evidence type="ECO:0000256" key="1">
    <source>
        <dbReference type="ARBA" id="ARBA00004635"/>
    </source>
</evidence>
<evidence type="ECO:0000313" key="9">
    <source>
        <dbReference type="Proteomes" id="UP000031890"/>
    </source>
</evidence>
<dbReference type="GO" id="GO:0016020">
    <property type="term" value="C:membrane"/>
    <property type="evidence" value="ECO:0007669"/>
    <property type="project" value="UniProtKB-SubCell"/>
</dbReference>
<keyword evidence="3 7" id="KW-0732">Signal</keyword>
<dbReference type="RefSeq" id="WP_042529471.1">
    <property type="nucleotide sequence ID" value="NZ_CP010827.1"/>
</dbReference>
<evidence type="ECO:0000313" key="8">
    <source>
        <dbReference type="EMBL" id="AJI78107.1"/>
    </source>
</evidence>
<dbReference type="EMBL" id="CP010827">
    <property type="protein sequence ID" value="AJI78107.1"/>
    <property type="molecule type" value="Genomic_DNA"/>
</dbReference>
<reference evidence="8 9" key="1">
    <citation type="journal article" date="2015" name="Genome Announc.">
        <title>Complete Genome Sequence and Annotation of Corynebacterium singulare DSM 44357, Isolated from a Human Semen Specimen.</title>
        <authorList>
            <person name="Merten M."/>
            <person name="Brinkrolf K."/>
            <person name="Albersmeier A."/>
            <person name="Kutter Y."/>
            <person name="Ruckert C."/>
            <person name="Tauch A."/>
        </authorList>
    </citation>
    <scope>NUCLEOTIDE SEQUENCE [LARGE SCALE GENOMIC DNA]</scope>
    <source>
        <strain evidence="8">IBS B52218</strain>
    </source>
</reference>
<comment type="subcellular location">
    <subcellularLocation>
        <location evidence="1">Membrane</location>
        <topology evidence="1">Lipid-anchor</topology>
    </subcellularLocation>
</comment>
<dbReference type="PANTHER" id="PTHR30429">
    <property type="entry name" value="D-METHIONINE-BINDING LIPOPROTEIN METQ"/>
    <property type="match status" value="1"/>
</dbReference>
<dbReference type="OrthoDB" id="9812878at2"/>
<evidence type="ECO:0000256" key="5">
    <source>
        <dbReference type="ARBA" id="ARBA00023139"/>
    </source>
</evidence>
<dbReference type="SUPFAM" id="SSF53850">
    <property type="entry name" value="Periplasmic binding protein-like II"/>
    <property type="match status" value="1"/>
</dbReference>
<evidence type="ECO:0000256" key="2">
    <source>
        <dbReference type="ARBA" id="ARBA00008973"/>
    </source>
</evidence>
<keyword evidence="4" id="KW-0472">Membrane</keyword>
<dbReference type="HOGENOM" id="CLU_067080_1_1_11"/>
<name>A0A0B6ENR3_9CORY</name>
<accession>A0A0B6ENR3</accession>
<keyword evidence="5" id="KW-0564">Palmitate</keyword>
<protein>
    <submittedName>
        <fullName evidence="8">ABC-type metal ion transport system, periplasmic component/surface antigen</fullName>
    </submittedName>
</protein>